<evidence type="ECO:0000259" key="14">
    <source>
        <dbReference type="SMART" id="SM01060"/>
    </source>
</evidence>
<reference evidence="15 16" key="1">
    <citation type="submission" date="2016-11" db="EMBL/GenBank/DDBJ databases">
        <title>Study of marine rhodopsin-containing bacteria.</title>
        <authorList>
            <person name="Yoshizawa S."/>
            <person name="Kumagai Y."/>
            <person name="Kogure K."/>
        </authorList>
    </citation>
    <scope>NUCLEOTIDE SEQUENCE [LARGE SCALE GENOMIC DNA]</scope>
    <source>
        <strain evidence="15 16">SG-29</strain>
    </source>
</reference>
<sequence>MATEPTKKNGPLLTTADGAPIADQENSLTAGPRGPLLMQDVVLQEQMQRFNRERVPERVVHAKGSGAYGTFTVTNDISKYTRAAMFSEVGKETELSIRFSTVAGERGAADAERDPRGFAVKFYTEEGNWDLVGNNTPVFFVRDPYKFAMFIHSQKRHPHTNLRDADMQWDFWSLCPESLHQVTWLFGDRGIPKTYRHMNGYGSHTYSLINAEGERVWVKFHFKTDQGIECLTNEEAADLIAQDRESHQRDLWEAIDNGDFPTWTAYIQVMTQEQAAEVDYNPFDLTKVWPHGDFPLIEVGKLELNRNPNNYHHEVEQAAYNPSSLVPGIGPSPDKMLQGRLMSYQDAHLYRIGVNYRDLRVNRPRTEVRSYMRDGQFGGQLDEGTGHPNYYPNSVEGAPRPDPSYAEPAWHLGDVTVERYNSREDHDDFSQAAALYHLMDEDAKERLVQSLAGAMAGVTRQEIIDRQLGHFDNVDEEYGRRVREAVTAARNAGGDGQSLDAAMAVRDAVPEGEAQRD</sequence>
<comment type="caution">
    <text evidence="15">The sequence shown here is derived from an EMBL/GenBank/DDBJ whole genome shotgun (WGS) entry which is preliminary data.</text>
</comment>
<keyword evidence="6 12" id="KW-0479">Metal-binding</keyword>
<dbReference type="OrthoDB" id="9760293at2"/>
<keyword evidence="8 12" id="KW-0408">Iron</keyword>
<accession>A0A259U2G1</accession>
<dbReference type="Pfam" id="PF06628">
    <property type="entry name" value="Catalase-rel"/>
    <property type="match status" value="1"/>
</dbReference>
<dbReference type="RefSeq" id="WP_094550067.1">
    <property type="nucleotide sequence ID" value="NZ_MQWB01000001.1"/>
</dbReference>
<comment type="catalytic activity">
    <reaction evidence="10">
        <text>2 H2O2 = O2 + 2 H2O</text>
        <dbReference type="Rhea" id="RHEA:20309"/>
        <dbReference type="ChEBI" id="CHEBI:15377"/>
        <dbReference type="ChEBI" id="CHEBI:15379"/>
        <dbReference type="ChEBI" id="CHEBI:16240"/>
        <dbReference type="EC" id="1.11.1.6"/>
    </reaction>
</comment>
<evidence type="ECO:0000256" key="5">
    <source>
        <dbReference type="ARBA" id="ARBA00022617"/>
    </source>
</evidence>
<evidence type="ECO:0000256" key="4">
    <source>
        <dbReference type="ARBA" id="ARBA00022559"/>
    </source>
</evidence>
<proteinExistence type="inferred from homology"/>
<dbReference type="InterPro" id="IPR040333">
    <property type="entry name" value="Catalase_3"/>
</dbReference>
<dbReference type="PROSITE" id="PS51402">
    <property type="entry name" value="CATALASE_3"/>
    <property type="match status" value="1"/>
</dbReference>
<evidence type="ECO:0000256" key="8">
    <source>
        <dbReference type="ARBA" id="ARBA00023004"/>
    </source>
</evidence>
<comment type="cofactor">
    <cofactor evidence="1 12">
        <name>heme</name>
        <dbReference type="ChEBI" id="CHEBI:30413"/>
    </cofactor>
</comment>
<evidence type="ECO:0000256" key="9">
    <source>
        <dbReference type="ARBA" id="ARBA00023324"/>
    </source>
</evidence>
<evidence type="ECO:0000256" key="6">
    <source>
        <dbReference type="ARBA" id="ARBA00022723"/>
    </source>
</evidence>
<dbReference type="CDD" id="cd08156">
    <property type="entry name" value="catalase_clade_3"/>
    <property type="match status" value="1"/>
</dbReference>
<feature type="region of interest" description="Disordered" evidence="13">
    <location>
        <begin position="1"/>
        <end position="33"/>
    </location>
</feature>
<gene>
    <name evidence="15" type="ORF">BSZ36_14220</name>
</gene>
<name>A0A259U2G1_9BACT</name>
<dbReference type="GO" id="GO:0005737">
    <property type="term" value="C:cytoplasm"/>
    <property type="evidence" value="ECO:0007669"/>
    <property type="project" value="TreeGrafter"/>
</dbReference>
<keyword evidence="9" id="KW-0376">Hydrogen peroxide</keyword>
<dbReference type="GO" id="GO:0046872">
    <property type="term" value="F:metal ion binding"/>
    <property type="evidence" value="ECO:0007669"/>
    <property type="project" value="UniProtKB-KW"/>
</dbReference>
<evidence type="ECO:0000256" key="7">
    <source>
        <dbReference type="ARBA" id="ARBA00023002"/>
    </source>
</evidence>
<dbReference type="AlphaFoldDB" id="A0A259U2G1"/>
<dbReference type="InParanoid" id="A0A259U2G1"/>
<dbReference type="PROSITE" id="PS00438">
    <property type="entry name" value="CATALASE_2"/>
    <property type="match status" value="1"/>
</dbReference>
<dbReference type="InterPro" id="IPR011614">
    <property type="entry name" value="Catalase_core"/>
</dbReference>
<dbReference type="FunFam" id="2.40.180.10:FF:000001">
    <property type="entry name" value="Catalase"/>
    <property type="match status" value="1"/>
</dbReference>
<evidence type="ECO:0000256" key="13">
    <source>
        <dbReference type="SAM" id="MobiDB-lite"/>
    </source>
</evidence>
<evidence type="ECO:0000256" key="12">
    <source>
        <dbReference type="PIRSR" id="PIRSR038928-2"/>
    </source>
</evidence>
<feature type="active site" evidence="11">
    <location>
        <position position="134"/>
    </location>
</feature>
<dbReference type="InterPro" id="IPR024711">
    <property type="entry name" value="Catalase_clade1/3"/>
</dbReference>
<dbReference type="Gene3D" id="2.40.180.10">
    <property type="entry name" value="Catalase core domain"/>
    <property type="match status" value="1"/>
</dbReference>
<evidence type="ECO:0000313" key="16">
    <source>
        <dbReference type="Proteomes" id="UP000216446"/>
    </source>
</evidence>
<dbReference type="EMBL" id="MQWB01000001">
    <property type="protein sequence ID" value="OZC04037.1"/>
    <property type="molecule type" value="Genomic_DNA"/>
</dbReference>
<dbReference type="PANTHER" id="PTHR11465">
    <property type="entry name" value="CATALASE"/>
    <property type="match status" value="1"/>
</dbReference>
<dbReference type="GO" id="GO:0042744">
    <property type="term" value="P:hydrogen peroxide catabolic process"/>
    <property type="evidence" value="ECO:0007669"/>
    <property type="project" value="UniProtKB-KW"/>
</dbReference>
<dbReference type="SMART" id="SM01060">
    <property type="entry name" value="Catalase"/>
    <property type="match status" value="1"/>
</dbReference>
<feature type="active site" evidence="11">
    <location>
        <position position="61"/>
    </location>
</feature>
<dbReference type="EC" id="1.11.1.6" evidence="3"/>
<dbReference type="InterPro" id="IPR024708">
    <property type="entry name" value="Catalase_AS"/>
</dbReference>
<evidence type="ECO:0000256" key="2">
    <source>
        <dbReference type="ARBA" id="ARBA00005329"/>
    </source>
</evidence>
<evidence type="ECO:0000313" key="15">
    <source>
        <dbReference type="EMBL" id="OZC04037.1"/>
    </source>
</evidence>
<feature type="region of interest" description="Disordered" evidence="13">
    <location>
        <begin position="375"/>
        <end position="407"/>
    </location>
</feature>
<dbReference type="SUPFAM" id="SSF56634">
    <property type="entry name" value="Heme-dependent catalase-like"/>
    <property type="match status" value="1"/>
</dbReference>
<evidence type="ECO:0000256" key="3">
    <source>
        <dbReference type="ARBA" id="ARBA00012314"/>
    </source>
</evidence>
<dbReference type="GO" id="GO:0042542">
    <property type="term" value="P:response to hydrogen peroxide"/>
    <property type="evidence" value="ECO:0007669"/>
    <property type="project" value="TreeGrafter"/>
</dbReference>
<feature type="domain" description="Catalase core" evidence="14">
    <location>
        <begin position="14"/>
        <end position="399"/>
    </location>
</feature>
<organism evidence="15 16">
    <name type="scientific">Rubricoccus marinus</name>
    <dbReference type="NCBI Taxonomy" id="716817"/>
    <lineage>
        <taxon>Bacteria</taxon>
        <taxon>Pseudomonadati</taxon>
        <taxon>Rhodothermota</taxon>
        <taxon>Rhodothermia</taxon>
        <taxon>Rhodothermales</taxon>
        <taxon>Rubricoccaceae</taxon>
        <taxon>Rubricoccus</taxon>
    </lineage>
</organism>
<dbReference type="GO" id="GO:0004096">
    <property type="term" value="F:catalase activity"/>
    <property type="evidence" value="ECO:0007669"/>
    <property type="project" value="UniProtKB-EC"/>
</dbReference>
<evidence type="ECO:0000256" key="10">
    <source>
        <dbReference type="ARBA" id="ARBA00049254"/>
    </source>
</evidence>
<dbReference type="PANTHER" id="PTHR11465:SF9">
    <property type="entry name" value="CATALASE"/>
    <property type="match status" value="1"/>
</dbReference>
<keyword evidence="4" id="KW-0575">Peroxidase</keyword>
<dbReference type="InterPro" id="IPR020835">
    <property type="entry name" value="Catalase_sf"/>
</dbReference>
<dbReference type="Pfam" id="PF00199">
    <property type="entry name" value="Catalase"/>
    <property type="match status" value="1"/>
</dbReference>
<evidence type="ECO:0000256" key="11">
    <source>
        <dbReference type="PIRSR" id="PIRSR038928-1"/>
    </source>
</evidence>
<keyword evidence="5 12" id="KW-0349">Heme</keyword>
<comment type="similarity">
    <text evidence="2">Belongs to the catalase family.</text>
</comment>
<keyword evidence="16" id="KW-1185">Reference proteome</keyword>
<dbReference type="InterPro" id="IPR018028">
    <property type="entry name" value="Catalase"/>
</dbReference>
<dbReference type="InterPro" id="IPR010582">
    <property type="entry name" value="Catalase_immune_responsive"/>
</dbReference>
<dbReference type="PRINTS" id="PR00067">
    <property type="entry name" value="CATALASE"/>
</dbReference>
<feature type="binding site" description="axial binding residue" evidence="12">
    <location>
        <position position="344"/>
    </location>
    <ligand>
        <name>heme</name>
        <dbReference type="ChEBI" id="CHEBI:30413"/>
    </ligand>
    <ligandPart>
        <name>Fe</name>
        <dbReference type="ChEBI" id="CHEBI:18248"/>
    </ligandPart>
</feature>
<dbReference type="GO" id="GO:0020037">
    <property type="term" value="F:heme binding"/>
    <property type="evidence" value="ECO:0007669"/>
    <property type="project" value="InterPro"/>
</dbReference>
<dbReference type="PIRSF" id="PIRSF038928">
    <property type="entry name" value="Catalase_clade1-3"/>
    <property type="match status" value="1"/>
</dbReference>
<dbReference type="Proteomes" id="UP000216446">
    <property type="component" value="Unassembled WGS sequence"/>
</dbReference>
<protein>
    <recommendedName>
        <fullName evidence="3">catalase</fullName>
        <ecNumber evidence="3">1.11.1.6</ecNumber>
    </recommendedName>
</protein>
<keyword evidence="7" id="KW-0560">Oxidoreductase</keyword>
<evidence type="ECO:0000256" key="1">
    <source>
        <dbReference type="ARBA" id="ARBA00001971"/>
    </source>
</evidence>